<proteinExistence type="predicted"/>
<keyword evidence="2" id="KW-1185">Reference proteome</keyword>
<dbReference type="EMBL" id="MU853334">
    <property type="protein sequence ID" value="KAK4115732.1"/>
    <property type="molecule type" value="Genomic_DNA"/>
</dbReference>
<protein>
    <recommendedName>
        <fullName evidence="3">Pentatricopeptide repeat domain-containing protein</fullName>
    </recommendedName>
</protein>
<reference evidence="1" key="1">
    <citation type="journal article" date="2023" name="Mol. Phylogenet. Evol.">
        <title>Genome-scale phylogeny and comparative genomics of the fungal order Sordariales.</title>
        <authorList>
            <person name="Hensen N."/>
            <person name="Bonometti L."/>
            <person name="Westerberg I."/>
            <person name="Brannstrom I.O."/>
            <person name="Guillou S."/>
            <person name="Cros-Aarteil S."/>
            <person name="Calhoun S."/>
            <person name="Haridas S."/>
            <person name="Kuo A."/>
            <person name="Mondo S."/>
            <person name="Pangilinan J."/>
            <person name="Riley R."/>
            <person name="LaButti K."/>
            <person name="Andreopoulos B."/>
            <person name="Lipzen A."/>
            <person name="Chen C."/>
            <person name="Yan M."/>
            <person name="Daum C."/>
            <person name="Ng V."/>
            <person name="Clum A."/>
            <person name="Steindorff A."/>
            <person name="Ohm R.A."/>
            <person name="Martin F."/>
            <person name="Silar P."/>
            <person name="Natvig D.O."/>
            <person name="Lalanne C."/>
            <person name="Gautier V."/>
            <person name="Ament-Velasquez S.L."/>
            <person name="Kruys A."/>
            <person name="Hutchinson M.I."/>
            <person name="Powell A.J."/>
            <person name="Barry K."/>
            <person name="Miller A.N."/>
            <person name="Grigoriev I.V."/>
            <person name="Debuchy R."/>
            <person name="Gladieux P."/>
            <person name="Hiltunen Thoren M."/>
            <person name="Johannesson H."/>
        </authorList>
    </citation>
    <scope>NUCLEOTIDE SEQUENCE</scope>
    <source>
        <strain evidence="1">CBS 508.74</strain>
    </source>
</reference>
<gene>
    <name evidence="1" type="ORF">N656DRAFT_395453</name>
</gene>
<evidence type="ECO:0000313" key="2">
    <source>
        <dbReference type="Proteomes" id="UP001302812"/>
    </source>
</evidence>
<comment type="caution">
    <text evidence="1">The sequence shown here is derived from an EMBL/GenBank/DDBJ whole genome shotgun (WGS) entry which is preliminary data.</text>
</comment>
<dbReference type="AlphaFoldDB" id="A0AAN6YVX6"/>
<dbReference type="GeneID" id="89933637"/>
<accession>A0AAN6YVX6</accession>
<dbReference type="InterPro" id="IPR011990">
    <property type="entry name" value="TPR-like_helical_dom_sf"/>
</dbReference>
<evidence type="ECO:0008006" key="3">
    <source>
        <dbReference type="Google" id="ProtNLM"/>
    </source>
</evidence>
<dbReference type="Proteomes" id="UP001302812">
    <property type="component" value="Unassembled WGS sequence"/>
</dbReference>
<evidence type="ECO:0000313" key="1">
    <source>
        <dbReference type="EMBL" id="KAK4115732.1"/>
    </source>
</evidence>
<name>A0AAN6YVX6_9PEZI</name>
<reference evidence="1" key="2">
    <citation type="submission" date="2023-05" db="EMBL/GenBank/DDBJ databases">
        <authorList>
            <consortium name="Lawrence Berkeley National Laboratory"/>
            <person name="Steindorff A."/>
            <person name="Hensen N."/>
            <person name="Bonometti L."/>
            <person name="Westerberg I."/>
            <person name="Brannstrom I.O."/>
            <person name="Guillou S."/>
            <person name="Cros-Aarteil S."/>
            <person name="Calhoun S."/>
            <person name="Haridas S."/>
            <person name="Kuo A."/>
            <person name="Mondo S."/>
            <person name="Pangilinan J."/>
            <person name="Riley R."/>
            <person name="Labutti K."/>
            <person name="Andreopoulos B."/>
            <person name="Lipzen A."/>
            <person name="Chen C."/>
            <person name="Yanf M."/>
            <person name="Daum C."/>
            <person name="Ng V."/>
            <person name="Clum A."/>
            <person name="Ohm R."/>
            <person name="Martin F."/>
            <person name="Silar P."/>
            <person name="Natvig D."/>
            <person name="Lalanne C."/>
            <person name="Gautier V."/>
            <person name="Ament-Velasquez S.L."/>
            <person name="Kruys A."/>
            <person name="Hutchinson M.I."/>
            <person name="Powell A.J."/>
            <person name="Barry K."/>
            <person name="Miller A.N."/>
            <person name="Grigoriev I.V."/>
            <person name="Debuchy R."/>
            <person name="Gladieux P."/>
            <person name="Thoren M.H."/>
            <person name="Johannesson H."/>
        </authorList>
    </citation>
    <scope>NUCLEOTIDE SEQUENCE</scope>
    <source>
        <strain evidence="1">CBS 508.74</strain>
    </source>
</reference>
<organism evidence="1 2">
    <name type="scientific">Canariomyces notabilis</name>
    <dbReference type="NCBI Taxonomy" id="2074819"/>
    <lineage>
        <taxon>Eukaryota</taxon>
        <taxon>Fungi</taxon>
        <taxon>Dikarya</taxon>
        <taxon>Ascomycota</taxon>
        <taxon>Pezizomycotina</taxon>
        <taxon>Sordariomycetes</taxon>
        <taxon>Sordariomycetidae</taxon>
        <taxon>Sordariales</taxon>
        <taxon>Chaetomiaceae</taxon>
        <taxon>Canariomyces</taxon>
    </lineage>
</organism>
<dbReference type="Gene3D" id="1.25.40.10">
    <property type="entry name" value="Tetratricopeptide repeat domain"/>
    <property type="match status" value="1"/>
</dbReference>
<dbReference type="RefSeq" id="XP_064673302.1">
    <property type="nucleotide sequence ID" value="XM_064809513.1"/>
</dbReference>
<sequence>MAGQRALDQMLGISRTNITLRSAKLNCSLNWSRRQPYNFIRQSPRTPQRSPSAQIQVLPRQLGRYAPAMPRPWLMAAGLRACHYRATLRTTTRNSFACRSTPNSTPIHQRRRKVLASDVFTACYSAIMATAAVLDARQKDRRRRVLDAQIDEARSKLAVLLEQSHARDLAQIVKSPPPSFYDGSLEALDVLKYICNIRPEFLLEVEPKHQSRARALKRLRMDLGISWDVRETVGTSTLVKCEEILALEKTNPNVPRREPRTERQMAKTTDMINHLVDLLLTEAYWQSEAEAPNSHPSLDSPDSARTMIRLLRSEGYPRYNHPDVDLNETAESRARLNETNLSILADWVRPYRERYVAKICYNLLVCGVPPSIENYNALILGFARLGEHALAQAVVDSFLYKSHLKPTEGTFLCLLHHYRLKKDIVGFWGLLRRLFGHDPRGIGLRRRTGEEIRRIDNFRRWAEETGVTAVNGYFVERAELTQNLVEAMMEGLIDFRMLREAAKLVVICLQEGWQVGSELLARLFYACINSLDASAARILIQGLLDNIGQASCMILGPGAVEPSMVRQLRHLLNICQATSLPGTAEFHPWLWAGPSSSTRLRHLATAIWIRETWNNSRIMTSRLKRAKQALHEQRPLSSRLNLALAVLDFEADRPMRKLENTELVQRMAKIAWLESQCEAAARKIVEAETDICNVLARRVPKELRTFFDFNPKVAIQKRIKSLLRFWTPGTKQHQMAECYARSREIETELKVALLVALPTDLAKPVLATQNNTGDISLGKILVHFERYLMSFKHKGQKQAETAPQRDPFSQLLEKLPKPTIRFWPQAPTTGAAASEQKW</sequence>